<feature type="compositionally biased region" description="Polar residues" evidence="1">
    <location>
        <begin position="15"/>
        <end position="29"/>
    </location>
</feature>
<keyword evidence="3" id="KW-1185">Reference proteome</keyword>
<name>A0AAV2Z2K3_9STRA</name>
<dbReference type="Proteomes" id="UP001146120">
    <property type="component" value="Unassembled WGS sequence"/>
</dbReference>
<proteinExistence type="predicted"/>
<reference evidence="2" key="1">
    <citation type="submission" date="2022-11" db="EMBL/GenBank/DDBJ databases">
        <authorList>
            <person name="Morgan W.R."/>
            <person name="Tartar A."/>
        </authorList>
    </citation>
    <scope>NUCLEOTIDE SEQUENCE</scope>
    <source>
        <strain evidence="2">ARSEF 373</strain>
    </source>
</reference>
<accession>A0AAV2Z2K3</accession>
<evidence type="ECO:0000313" key="2">
    <source>
        <dbReference type="EMBL" id="DBA00922.1"/>
    </source>
</evidence>
<dbReference type="EMBL" id="DAKRPA010000056">
    <property type="protein sequence ID" value="DBA00922.1"/>
    <property type="molecule type" value="Genomic_DNA"/>
</dbReference>
<sequence>MEIIHQRQSELANQKVQLASQASSIQDPSMCTAPPSPKKPKIKDVLCTHFKGHEVYPGLGAGFEGFIHDF</sequence>
<feature type="region of interest" description="Disordered" evidence="1">
    <location>
        <begin position="15"/>
        <end position="39"/>
    </location>
</feature>
<gene>
    <name evidence="2" type="ORF">N0F65_006122</name>
</gene>
<organism evidence="2 3">
    <name type="scientific">Lagenidium giganteum</name>
    <dbReference type="NCBI Taxonomy" id="4803"/>
    <lineage>
        <taxon>Eukaryota</taxon>
        <taxon>Sar</taxon>
        <taxon>Stramenopiles</taxon>
        <taxon>Oomycota</taxon>
        <taxon>Peronosporomycetes</taxon>
        <taxon>Pythiales</taxon>
        <taxon>Pythiaceae</taxon>
    </lineage>
</organism>
<evidence type="ECO:0000256" key="1">
    <source>
        <dbReference type="SAM" id="MobiDB-lite"/>
    </source>
</evidence>
<dbReference type="AlphaFoldDB" id="A0AAV2Z2K3"/>
<comment type="caution">
    <text evidence="2">The sequence shown here is derived from an EMBL/GenBank/DDBJ whole genome shotgun (WGS) entry which is preliminary data.</text>
</comment>
<reference evidence="2" key="2">
    <citation type="journal article" date="2023" name="Microbiol Resour">
        <title>Decontamination and Annotation of the Draft Genome Sequence of the Oomycete Lagenidium giganteum ARSEF 373.</title>
        <authorList>
            <person name="Morgan W.R."/>
            <person name="Tartar A."/>
        </authorList>
    </citation>
    <scope>NUCLEOTIDE SEQUENCE</scope>
    <source>
        <strain evidence="2">ARSEF 373</strain>
    </source>
</reference>
<protein>
    <submittedName>
        <fullName evidence="2">Uncharacterized protein</fullName>
    </submittedName>
</protein>
<evidence type="ECO:0000313" key="3">
    <source>
        <dbReference type="Proteomes" id="UP001146120"/>
    </source>
</evidence>